<evidence type="ECO:0000256" key="2">
    <source>
        <dbReference type="ARBA" id="ARBA00022448"/>
    </source>
</evidence>
<evidence type="ECO:0000256" key="5">
    <source>
        <dbReference type="ARBA" id="ARBA00022840"/>
    </source>
</evidence>
<dbReference type="AlphaFoldDB" id="A0A2T4IJ76"/>
<dbReference type="GO" id="GO:0016887">
    <property type="term" value="F:ATP hydrolysis activity"/>
    <property type="evidence" value="ECO:0007669"/>
    <property type="project" value="InterPro"/>
</dbReference>
<organism evidence="8 9">
    <name type="scientific">Pseudothauera lacus</name>
    <dbReference type="NCBI Taxonomy" id="2136175"/>
    <lineage>
        <taxon>Bacteria</taxon>
        <taxon>Pseudomonadati</taxon>
        <taxon>Pseudomonadota</taxon>
        <taxon>Betaproteobacteria</taxon>
        <taxon>Rhodocyclales</taxon>
        <taxon>Zoogloeaceae</taxon>
        <taxon>Pseudothauera</taxon>
    </lineage>
</organism>
<gene>
    <name evidence="8" type="ORF">C8261_02500</name>
</gene>
<feature type="domain" description="ABC transporter" evidence="7">
    <location>
        <begin position="2"/>
        <end position="234"/>
    </location>
</feature>
<evidence type="ECO:0000256" key="3">
    <source>
        <dbReference type="ARBA" id="ARBA00022475"/>
    </source>
</evidence>
<evidence type="ECO:0000313" key="9">
    <source>
        <dbReference type="Proteomes" id="UP000241193"/>
    </source>
</evidence>
<dbReference type="PANTHER" id="PTHR43820:SF4">
    <property type="entry name" value="HIGH-AFFINITY BRANCHED-CHAIN AMINO ACID TRANSPORT ATP-BINDING PROTEIN LIVF"/>
    <property type="match status" value="1"/>
</dbReference>
<keyword evidence="9" id="KW-1185">Reference proteome</keyword>
<comment type="similarity">
    <text evidence="1">Belongs to the ABC transporter superfamily.</text>
</comment>
<dbReference type="GO" id="GO:0005524">
    <property type="term" value="F:ATP binding"/>
    <property type="evidence" value="ECO:0007669"/>
    <property type="project" value="UniProtKB-KW"/>
</dbReference>
<evidence type="ECO:0000313" key="8">
    <source>
        <dbReference type="EMBL" id="PTD97831.1"/>
    </source>
</evidence>
<keyword evidence="5 8" id="KW-0067">ATP-binding</keyword>
<accession>A0A2T4IJ76</accession>
<keyword evidence="4" id="KW-0547">Nucleotide-binding</keyword>
<reference evidence="8 9" key="2">
    <citation type="submission" date="2018-04" db="EMBL/GenBank/DDBJ databases">
        <title>Thauera lacus sp. nov., isolated from an saline lake in Inner Mongolia, China.</title>
        <authorList>
            <person name="Liang Q.-Y."/>
        </authorList>
    </citation>
    <scope>NUCLEOTIDE SEQUENCE [LARGE SCALE GENOMIC DNA]</scope>
    <source>
        <strain evidence="8 9">D20</strain>
    </source>
</reference>
<dbReference type="InterPro" id="IPR027417">
    <property type="entry name" value="P-loop_NTPase"/>
</dbReference>
<dbReference type="Pfam" id="PF00005">
    <property type="entry name" value="ABC_tran"/>
    <property type="match status" value="1"/>
</dbReference>
<keyword evidence="2" id="KW-0813">Transport</keyword>
<dbReference type="OrthoDB" id="9776369at2"/>
<dbReference type="EMBL" id="PZKC01000002">
    <property type="protein sequence ID" value="PTD97831.1"/>
    <property type="molecule type" value="Genomic_DNA"/>
</dbReference>
<dbReference type="InterPro" id="IPR003439">
    <property type="entry name" value="ABC_transporter-like_ATP-bd"/>
</dbReference>
<dbReference type="GO" id="GO:0015807">
    <property type="term" value="P:L-amino acid transport"/>
    <property type="evidence" value="ECO:0007669"/>
    <property type="project" value="TreeGrafter"/>
</dbReference>
<protein>
    <submittedName>
        <fullName evidence="8">ABC transporter ATP-binding protein</fullName>
    </submittedName>
</protein>
<dbReference type="InterPro" id="IPR003593">
    <property type="entry name" value="AAA+_ATPase"/>
</dbReference>
<comment type="caution">
    <text evidence="8">The sequence shown here is derived from an EMBL/GenBank/DDBJ whole genome shotgun (WGS) entry which is preliminary data.</text>
</comment>
<reference evidence="8 9" key="1">
    <citation type="submission" date="2018-03" db="EMBL/GenBank/DDBJ databases">
        <authorList>
            <person name="Keele B.F."/>
        </authorList>
    </citation>
    <scope>NUCLEOTIDE SEQUENCE [LARGE SCALE GENOMIC DNA]</scope>
    <source>
        <strain evidence="8 9">D20</strain>
    </source>
</reference>
<name>A0A2T4IJ76_9RHOO</name>
<dbReference type="InterPro" id="IPR017871">
    <property type="entry name" value="ABC_transporter-like_CS"/>
</dbReference>
<dbReference type="Proteomes" id="UP000241193">
    <property type="component" value="Unassembled WGS sequence"/>
</dbReference>
<evidence type="ECO:0000256" key="6">
    <source>
        <dbReference type="ARBA" id="ARBA00022970"/>
    </source>
</evidence>
<keyword evidence="6" id="KW-0029">Amino-acid transport</keyword>
<proteinExistence type="inferred from homology"/>
<evidence type="ECO:0000256" key="1">
    <source>
        <dbReference type="ARBA" id="ARBA00005417"/>
    </source>
</evidence>
<evidence type="ECO:0000256" key="4">
    <source>
        <dbReference type="ARBA" id="ARBA00022741"/>
    </source>
</evidence>
<evidence type="ECO:0000259" key="7">
    <source>
        <dbReference type="PROSITE" id="PS50893"/>
    </source>
</evidence>
<dbReference type="GO" id="GO:0015658">
    <property type="term" value="F:branched-chain amino acid transmembrane transporter activity"/>
    <property type="evidence" value="ECO:0007669"/>
    <property type="project" value="TreeGrafter"/>
</dbReference>
<dbReference type="InterPro" id="IPR052156">
    <property type="entry name" value="BCAA_Transport_ATP-bd_LivF"/>
</dbReference>
<dbReference type="SUPFAM" id="SSF52540">
    <property type="entry name" value="P-loop containing nucleoside triphosphate hydrolases"/>
    <property type="match status" value="1"/>
</dbReference>
<dbReference type="PANTHER" id="PTHR43820">
    <property type="entry name" value="HIGH-AFFINITY BRANCHED-CHAIN AMINO ACID TRANSPORT ATP-BINDING PROTEIN LIVF"/>
    <property type="match status" value="1"/>
</dbReference>
<dbReference type="PROSITE" id="PS50893">
    <property type="entry name" value="ABC_TRANSPORTER_2"/>
    <property type="match status" value="1"/>
</dbReference>
<dbReference type="Gene3D" id="3.40.50.300">
    <property type="entry name" value="P-loop containing nucleotide triphosphate hydrolases"/>
    <property type="match status" value="1"/>
</dbReference>
<dbReference type="SMART" id="SM00382">
    <property type="entry name" value="AAA"/>
    <property type="match status" value="1"/>
</dbReference>
<keyword evidence="3" id="KW-0472">Membrane</keyword>
<sequence>MLDVDAVHVHHGAIAALRGVSLNVREGEVLSIIGSNGAGKSTLLKAIAGLLPLSGGSIRYCGEALHDQPPHLRVRRGIALVPEGRGLFASLSVADNLRLGAYSRHNAAAVASDLEQVLSLLPRLRERLTQSAGTLSGGEQQMLAIGRALLARPRLLLLDEPSMGLAPRLVDDIFASIAEIARNGVSIVLVEQNARRAMSLSMRTCVLASGEVAMQGDSAQLRDDPAVAAAYLGGL</sequence>
<dbReference type="PROSITE" id="PS00211">
    <property type="entry name" value="ABC_TRANSPORTER_1"/>
    <property type="match status" value="1"/>
</dbReference>
<dbReference type="CDD" id="cd03224">
    <property type="entry name" value="ABC_TM1139_LivF_branched"/>
    <property type="match status" value="1"/>
</dbReference>
<keyword evidence="3" id="KW-1003">Cell membrane</keyword>